<keyword evidence="3" id="KW-1185">Reference proteome</keyword>
<evidence type="ECO:0000313" key="3">
    <source>
        <dbReference type="Proteomes" id="UP001321861"/>
    </source>
</evidence>
<reference evidence="2 3" key="1">
    <citation type="journal article" date="2023" name="Microbiol. Spectr.">
        <title>Symbiosis of Carpenter Bees with Uncharacterized Lactic Acid Bacteria Showing NAD Auxotrophy.</title>
        <authorList>
            <person name="Kawasaki S."/>
            <person name="Ozawa K."/>
            <person name="Mori T."/>
            <person name="Yamamoto A."/>
            <person name="Ito M."/>
            <person name="Ohkuma M."/>
            <person name="Sakamoto M."/>
            <person name="Matsutani M."/>
        </authorList>
    </citation>
    <scope>NUCLEOTIDE SEQUENCE [LARGE SCALE GENOMIC DNA]</scope>
    <source>
        <strain evidence="2 3">XA3</strain>
    </source>
</reference>
<sequence>MGRAFRIRPSSEKKRRREELLNPTSGAECWRVGTQISAGVESVAWFAQKSGLMTIGSVAGLRYAGKGVKLSKGKIGHAKIGEISGAKPINGKAAKGVDQVDFGNLKNSSSVIEKAKIDPLYHDFPAALNQDILSNPIVYRSDGRIEYLAKGSIDGINGVYHITVKNNTIIHRTFIPKIDWKRFSELYDLPDFKNIPLLGRGEIK</sequence>
<dbReference type="RefSeq" id="WP_317636653.1">
    <property type="nucleotide sequence ID" value="NZ_AP026802.1"/>
</dbReference>
<dbReference type="AlphaFoldDB" id="A0AAU9DAB8"/>
<proteinExistence type="predicted"/>
<feature type="compositionally biased region" description="Basic and acidic residues" evidence="1">
    <location>
        <begin position="9"/>
        <end position="20"/>
    </location>
</feature>
<dbReference type="EMBL" id="AP026802">
    <property type="protein sequence ID" value="BDR59330.1"/>
    <property type="molecule type" value="Genomic_DNA"/>
</dbReference>
<organism evidence="2 3">
    <name type="scientific">Xylocopilactobacillus apicola</name>
    <dbReference type="NCBI Taxonomy" id="2932184"/>
    <lineage>
        <taxon>Bacteria</taxon>
        <taxon>Bacillati</taxon>
        <taxon>Bacillota</taxon>
        <taxon>Bacilli</taxon>
        <taxon>Lactobacillales</taxon>
        <taxon>Lactobacillaceae</taxon>
        <taxon>Xylocopilactobacillus</taxon>
    </lineage>
</organism>
<protein>
    <recommendedName>
        <fullName evidence="4">Pre-toxin TG domain-containing protein</fullName>
    </recommendedName>
</protein>
<name>A0AAU9DAB8_9LACO</name>
<evidence type="ECO:0000313" key="2">
    <source>
        <dbReference type="EMBL" id="BDR59330.1"/>
    </source>
</evidence>
<accession>A0AAU9DAB8</accession>
<feature type="region of interest" description="Disordered" evidence="1">
    <location>
        <begin position="1"/>
        <end position="22"/>
    </location>
</feature>
<evidence type="ECO:0008006" key="4">
    <source>
        <dbReference type="Google" id="ProtNLM"/>
    </source>
</evidence>
<dbReference type="Proteomes" id="UP001321861">
    <property type="component" value="Chromosome"/>
</dbReference>
<dbReference type="KEGG" id="xap:XA3_17710"/>
<gene>
    <name evidence="2" type="ORF">XA3_17710</name>
</gene>
<evidence type="ECO:0000256" key="1">
    <source>
        <dbReference type="SAM" id="MobiDB-lite"/>
    </source>
</evidence>